<accession>A0A4Y8Q5C0</accession>
<evidence type="ECO:0000256" key="14">
    <source>
        <dbReference type="ARBA" id="ARBA00023170"/>
    </source>
</evidence>
<keyword evidence="7" id="KW-0547">Nucleotide-binding</keyword>
<keyword evidence="9" id="KW-0067">ATP-binding</keyword>
<dbReference type="GO" id="GO:0005524">
    <property type="term" value="F:ATP binding"/>
    <property type="evidence" value="ECO:0007669"/>
    <property type="project" value="UniProtKB-KW"/>
</dbReference>
<evidence type="ECO:0000256" key="8">
    <source>
        <dbReference type="ARBA" id="ARBA00022777"/>
    </source>
</evidence>
<keyword evidence="5 17" id="KW-0812">Transmembrane</keyword>
<keyword evidence="11 17" id="KW-0472">Membrane</keyword>
<evidence type="ECO:0000313" key="20">
    <source>
        <dbReference type="Proteomes" id="UP000298246"/>
    </source>
</evidence>
<keyword evidence="6" id="KW-0732">Signal</keyword>
<feature type="domain" description="ALK/LTK-like glycine-rich" evidence="18">
    <location>
        <begin position="1248"/>
        <end position="1430"/>
    </location>
</feature>
<keyword evidence="8" id="KW-0418">Kinase</keyword>
<evidence type="ECO:0000256" key="5">
    <source>
        <dbReference type="ARBA" id="ARBA00022692"/>
    </source>
</evidence>
<dbReference type="RefSeq" id="WP_134751345.1">
    <property type="nucleotide sequence ID" value="NZ_MYFO02000005.1"/>
</dbReference>
<name>A0A4Y8Q5C0_9BACL</name>
<evidence type="ECO:0000256" key="15">
    <source>
        <dbReference type="ARBA" id="ARBA00023180"/>
    </source>
</evidence>
<evidence type="ECO:0000256" key="13">
    <source>
        <dbReference type="ARBA" id="ARBA00023157"/>
    </source>
</evidence>
<dbReference type="Pfam" id="PF12810">
    <property type="entry name" value="ALK_LTK_GRD"/>
    <property type="match status" value="1"/>
</dbReference>
<evidence type="ECO:0000256" key="12">
    <source>
        <dbReference type="ARBA" id="ARBA00023137"/>
    </source>
</evidence>
<keyword evidence="14" id="KW-0675">Receptor</keyword>
<evidence type="ECO:0000256" key="11">
    <source>
        <dbReference type="ARBA" id="ARBA00023136"/>
    </source>
</evidence>
<evidence type="ECO:0000259" key="18">
    <source>
        <dbReference type="Pfam" id="PF12810"/>
    </source>
</evidence>
<gene>
    <name evidence="19" type="ORF">B5M42_07495</name>
</gene>
<feature type="transmembrane region" description="Helical" evidence="17">
    <location>
        <begin position="7"/>
        <end position="24"/>
    </location>
</feature>
<evidence type="ECO:0000313" key="19">
    <source>
        <dbReference type="EMBL" id="TFE89294.1"/>
    </source>
</evidence>
<protein>
    <recommendedName>
        <fullName evidence="2">receptor protein-tyrosine kinase</fullName>
        <ecNumber evidence="2">2.7.10.1</ecNumber>
    </recommendedName>
</protein>
<evidence type="ECO:0000256" key="9">
    <source>
        <dbReference type="ARBA" id="ARBA00022840"/>
    </source>
</evidence>
<dbReference type="OrthoDB" id="2480873at2"/>
<dbReference type="Gene3D" id="2.60.120.260">
    <property type="entry name" value="Galactose-binding domain-like"/>
    <property type="match status" value="1"/>
</dbReference>
<evidence type="ECO:0000256" key="6">
    <source>
        <dbReference type="ARBA" id="ARBA00022729"/>
    </source>
</evidence>
<keyword evidence="15" id="KW-0325">Glycoprotein</keyword>
<evidence type="ECO:0000256" key="4">
    <source>
        <dbReference type="ARBA" id="ARBA00022679"/>
    </source>
</evidence>
<dbReference type="Proteomes" id="UP000298246">
    <property type="component" value="Unassembled WGS sequence"/>
</dbReference>
<comment type="subcellular location">
    <subcellularLocation>
        <location evidence="1">Cell membrane</location>
        <topology evidence="1">Single-pass type I membrane protein</topology>
    </subcellularLocation>
</comment>
<dbReference type="EC" id="2.7.10.1" evidence="2"/>
<proteinExistence type="predicted"/>
<keyword evidence="3" id="KW-1003">Cell membrane</keyword>
<evidence type="ECO:0000256" key="10">
    <source>
        <dbReference type="ARBA" id="ARBA00022989"/>
    </source>
</evidence>
<reference evidence="19 20" key="1">
    <citation type="submission" date="2017-03" db="EMBL/GenBank/DDBJ databases">
        <title>Isolation of Levoglucosan Utilizing Bacteria.</title>
        <authorList>
            <person name="Arya A.S."/>
        </authorList>
    </citation>
    <scope>NUCLEOTIDE SEQUENCE [LARGE SCALE GENOMIC DNA]</scope>
    <source>
        <strain evidence="19 20">MEC069</strain>
    </source>
</reference>
<organism evidence="19 20">
    <name type="scientific">Paenibacillus athensensis</name>
    <dbReference type="NCBI Taxonomy" id="1967502"/>
    <lineage>
        <taxon>Bacteria</taxon>
        <taxon>Bacillati</taxon>
        <taxon>Bacillota</taxon>
        <taxon>Bacilli</taxon>
        <taxon>Bacillales</taxon>
        <taxon>Paenibacillaceae</taxon>
        <taxon>Paenibacillus</taxon>
    </lineage>
</organism>
<dbReference type="InterPro" id="IPR055163">
    <property type="entry name" value="ALK/LTK-like_GRD"/>
</dbReference>
<dbReference type="GO" id="GO:0004714">
    <property type="term" value="F:transmembrane receptor protein tyrosine kinase activity"/>
    <property type="evidence" value="ECO:0007669"/>
    <property type="project" value="UniProtKB-EC"/>
</dbReference>
<sequence length="1999" mass="217087">MKQLFRIVLAFILLVMGIPIYIPIQHADAFTSTISDKAYETGSWFSDGKYVFVTWDKKATTGIKYRTAGFIMRQDPTCEGNQCTPLKGTPNDYMFIEKGSNGIEALDSVNECLYIQNNNHKYNSKSLPDIAKETRCTLPGDPDEVLVSKYEAKKSTITTLMSGNPTFKNYKDGDIVYLSAIYEVYGSTANNGKKYYQHLDSADGKKGIYDAETWGCKNSGRAPCNFLSRYDMPIVFKGSYPIYVQTLREDTRTGIGSPATREIINTKPDPDYENGKWPAGKYDKANTQGGTGIVLDPEIVSGGKTFILKCSYITRVTDPVAKDCSSETEGPEWVKFDNFPIRNPQVYIGGTYVIALYTPVDKIECHCKQAATVPNKSDYEGEVPVDNTKIGKKVPVQVDLQQSDPEVNNWKKWVKGKSNFQMRIRLWRTDTGLNNTGQPAIWEAVGKAPSPQGGDSPEVWNDLTDSGQLIDMLDGGSPSKALYNDNLMGYPIPEGGKVSFRYNASVWIRAKDSTGNWVTVQCSSDTASTELKWFRPKKPKKDVGSFFSIPKYFSEIKEGSPQPFGTSSNETFDAMSGMPTTRNLYFASGGSEFIVDIQVEYVPKVTQTRTYKSEFFSVKDGWALPVIDGPQSKTAPPKPAARKVTDACGATYTENVSSTSGQYAIGTDKNGNTIYETRYGWKQEGHSDGPVGGYSDSWTQTVTFDYMKINKVAVWKLEKSKVNGMQRLVGTDEITASITQGDPTYFMNVAGADTSAAGRLRYSVEPDQHDAVYWKEGDSDNCHTNSDVSGTVKEKEIFKQRRETTGNVTAVSDFLILQTSSGDQSVMYFEKPSNTAKTTDQLDVPVSDFNTMWTNNPLSAAKWDQRETIKVGSYNGQYSSPAIKYSGAGGGTVSTIFDSKPAGLNRTPRPSLAFRLQETGKDIPDNLKNGQYQTGVSSVFYKLMFTPVNKNGDPFPYSTAVDPEYQQVGQSFTSTYSPLHNKVNDIVIHDPVSVENAMVISLPGQLDQRTPETKFIGGNRQEGVAEYERVLDPAYRQNIIPNPDAEIVNEDTTVAGWNTWVQSGTSSNMIFTSRTKDMWVISGVYSFEVTSLASSGTTGGYWKDIPVKPNTHYKFEADMSCHRCAGYFSLDLYSSGYGWQGGGFGSSDVNTSNSVQHKTISFTTTADTAYVRIHMIKGSNTDATSYARDYLFVDNMTLKNMDVQEFVAVAPVYVTKAVNNPDYVAPTSGSTDTYNYTGTVQTFKAAFSGTFTIEVWGAEGGTGCQKGCSGGGGRGGYAKGNITLNAGDVLNIYVGGQGGSSGAAGWNGGGSANSSNGGGGGASDVRKGGNALSDRIIVAGGGGGGGSGTWGGAGGGSSGGDGGGTSEVDGGTGGTQLTGYSLGSGGSVSGDASAGGGGYYGGQGAQSHGCSNPNASGGGGSGYVGGVTSPSWSTGVNSGNGKVVITSPPTPAVGSPTIIVSSLAGGSDTNPPSEAYKLETKTQNPMTPSGGYTPGNFVLLDYGFQVYFPNTGDFYGNGQWGWGQTTATRGKGFVGLPPQGNGDEMDVTEWTKEKYVKFGFHVIYNGTLYKAGDWIQLPLNSPTGDWKYDFYVPLANREKISALVEFKSIAINASFEDNELPTNKTRYENYAAKHSTVKKFNIDVVGRIGNMVIEDTGDYRFSNFFKQPVDPTQWLIPNVVKKVDPNQQNLIIGDKTDIRGNPVSSVTQWLNTWGLLTHMQQNPVAFPLLPENNNISALKNQPLRIGYKVFTDIQTMGNYYSDLQVIPYYYHLNLTTKEITKVDMYMDVNGTYKLINKFGGTSSSVYFNPVRMNWEEEVGRRNVKEAELEQTDQIANLFAQSGGDSATGKAAQPFGNYQYGSSQIMNLTGRNRTYVGQDQTYGWNKNPGSKLSLMEYGMQAQRWHFQFELPSSAVAIPKDQPIKQANIDQLRTNTSVILMAADITAFGDTYSLKYKASGENDRVTIAGVSCDISSIPYPVVAVFSANKSSANDLSVSGTH</sequence>
<evidence type="ECO:0000256" key="17">
    <source>
        <dbReference type="SAM" id="Phobius"/>
    </source>
</evidence>
<evidence type="ECO:0000256" key="7">
    <source>
        <dbReference type="ARBA" id="ARBA00022741"/>
    </source>
</evidence>
<evidence type="ECO:0000256" key="2">
    <source>
        <dbReference type="ARBA" id="ARBA00011902"/>
    </source>
</evidence>
<keyword evidence="4" id="KW-0808">Transferase</keyword>
<dbReference type="EMBL" id="MYFO01000007">
    <property type="protein sequence ID" value="TFE89294.1"/>
    <property type="molecule type" value="Genomic_DNA"/>
</dbReference>
<feature type="region of interest" description="Disordered" evidence="16">
    <location>
        <begin position="1457"/>
        <end position="1489"/>
    </location>
</feature>
<evidence type="ECO:0000256" key="3">
    <source>
        <dbReference type="ARBA" id="ARBA00022475"/>
    </source>
</evidence>
<evidence type="ECO:0000256" key="1">
    <source>
        <dbReference type="ARBA" id="ARBA00004251"/>
    </source>
</evidence>
<keyword evidence="12" id="KW-0829">Tyrosine-protein kinase</keyword>
<feature type="region of interest" description="Disordered" evidence="16">
    <location>
        <begin position="1343"/>
        <end position="1384"/>
    </location>
</feature>
<evidence type="ECO:0000256" key="16">
    <source>
        <dbReference type="SAM" id="MobiDB-lite"/>
    </source>
</evidence>
<keyword evidence="10 17" id="KW-1133">Transmembrane helix</keyword>
<keyword evidence="13" id="KW-1015">Disulfide bond</keyword>
<dbReference type="GO" id="GO:0005886">
    <property type="term" value="C:plasma membrane"/>
    <property type="evidence" value="ECO:0007669"/>
    <property type="project" value="UniProtKB-SubCell"/>
</dbReference>
<keyword evidence="20" id="KW-1185">Reference proteome</keyword>
<comment type="caution">
    <text evidence="19">The sequence shown here is derived from an EMBL/GenBank/DDBJ whole genome shotgun (WGS) entry which is preliminary data.</text>
</comment>